<feature type="domain" description="EF-hand" evidence="10">
    <location>
        <begin position="1"/>
        <end position="36"/>
    </location>
</feature>
<feature type="region of interest" description="Disordered" evidence="9">
    <location>
        <begin position="321"/>
        <end position="367"/>
    </location>
</feature>
<dbReference type="InterPro" id="IPR002048">
    <property type="entry name" value="EF_hand_dom"/>
</dbReference>
<dbReference type="PROSITE" id="PS51421">
    <property type="entry name" value="RAS"/>
    <property type="match status" value="1"/>
</dbReference>
<keyword evidence="7" id="KW-0342">GTP-binding</keyword>
<dbReference type="GO" id="GO:0005509">
    <property type="term" value="F:calcium ion binding"/>
    <property type="evidence" value="ECO:0007669"/>
    <property type="project" value="InterPro"/>
</dbReference>
<dbReference type="SMART" id="SM00174">
    <property type="entry name" value="RHO"/>
    <property type="match status" value="1"/>
</dbReference>
<dbReference type="PROSITE" id="PS50222">
    <property type="entry name" value="EF_HAND_2"/>
    <property type="match status" value="2"/>
</dbReference>
<dbReference type="GO" id="GO:0005737">
    <property type="term" value="C:cytoplasm"/>
    <property type="evidence" value="ECO:0007669"/>
    <property type="project" value="UniProtKB-SubCell"/>
</dbReference>
<evidence type="ECO:0000256" key="5">
    <source>
        <dbReference type="ARBA" id="ARBA00022837"/>
    </source>
</evidence>
<comment type="subcellular location">
    <subcellularLocation>
        <location evidence="1">Cytoplasm</location>
    </subcellularLocation>
</comment>
<evidence type="ECO:0000256" key="7">
    <source>
        <dbReference type="ARBA" id="ARBA00023134"/>
    </source>
</evidence>
<evidence type="ECO:0000256" key="1">
    <source>
        <dbReference type="ARBA" id="ARBA00004496"/>
    </source>
</evidence>
<dbReference type="SMART" id="SM00054">
    <property type="entry name" value="EFh"/>
    <property type="match status" value="2"/>
</dbReference>
<feature type="coiled-coil region" evidence="8">
    <location>
        <begin position="250"/>
        <end position="288"/>
    </location>
</feature>
<evidence type="ECO:0000259" key="10">
    <source>
        <dbReference type="PROSITE" id="PS50222"/>
    </source>
</evidence>
<keyword evidence="4" id="KW-0547">Nucleotide-binding</keyword>
<feature type="region of interest" description="Disordered" evidence="9">
    <location>
        <begin position="382"/>
        <end position="407"/>
    </location>
</feature>
<dbReference type="SUPFAM" id="SSF52540">
    <property type="entry name" value="P-loop containing nucleoside triphosphate hydrolases"/>
    <property type="match status" value="1"/>
</dbReference>
<feature type="coiled-coil region" evidence="8">
    <location>
        <begin position="159"/>
        <end position="186"/>
    </location>
</feature>
<organism evidence="11 12">
    <name type="scientific">Conger conger</name>
    <name type="common">Conger eel</name>
    <name type="synonym">Muraena conger</name>
    <dbReference type="NCBI Taxonomy" id="82655"/>
    <lineage>
        <taxon>Eukaryota</taxon>
        <taxon>Metazoa</taxon>
        <taxon>Chordata</taxon>
        <taxon>Craniata</taxon>
        <taxon>Vertebrata</taxon>
        <taxon>Euteleostomi</taxon>
        <taxon>Actinopterygii</taxon>
        <taxon>Neopterygii</taxon>
        <taxon>Teleostei</taxon>
        <taxon>Anguilliformes</taxon>
        <taxon>Congridae</taxon>
        <taxon>Conger</taxon>
    </lineage>
</organism>
<dbReference type="Pfam" id="PF00071">
    <property type="entry name" value="Ras"/>
    <property type="match status" value="1"/>
</dbReference>
<dbReference type="InterPro" id="IPR050227">
    <property type="entry name" value="Rab"/>
</dbReference>
<dbReference type="PROSITE" id="PS51417">
    <property type="entry name" value="ARF"/>
    <property type="match status" value="1"/>
</dbReference>
<dbReference type="GO" id="GO:0005525">
    <property type="term" value="F:GTP binding"/>
    <property type="evidence" value="ECO:0007669"/>
    <property type="project" value="UniProtKB-KW"/>
</dbReference>
<dbReference type="FunFam" id="3.40.50.300:FF:001348">
    <property type="entry name" value="Ras and EF-hand domain-containing protein"/>
    <property type="match status" value="1"/>
</dbReference>
<comment type="caution">
    <text evidence="11">The sequence shown here is derived from an EMBL/GenBank/DDBJ whole genome shotgun (WGS) entry which is preliminary data.</text>
</comment>
<dbReference type="SMART" id="SM00175">
    <property type="entry name" value="RAB"/>
    <property type="match status" value="1"/>
</dbReference>
<proteinExistence type="predicted"/>
<dbReference type="PRINTS" id="PR00449">
    <property type="entry name" value="RASTRNSFRMNG"/>
</dbReference>
<dbReference type="InterPro" id="IPR027417">
    <property type="entry name" value="P-loop_NTPase"/>
</dbReference>
<evidence type="ECO:0000256" key="9">
    <source>
        <dbReference type="SAM" id="MobiDB-lite"/>
    </source>
</evidence>
<dbReference type="GO" id="GO:0003924">
    <property type="term" value="F:GTPase activity"/>
    <property type="evidence" value="ECO:0007669"/>
    <property type="project" value="InterPro"/>
</dbReference>
<evidence type="ECO:0000256" key="6">
    <source>
        <dbReference type="ARBA" id="ARBA00023054"/>
    </source>
</evidence>
<feature type="compositionally biased region" description="Polar residues" evidence="9">
    <location>
        <begin position="383"/>
        <end position="407"/>
    </location>
</feature>
<keyword evidence="12" id="KW-1185">Reference proteome</keyword>
<dbReference type="InterPro" id="IPR001806">
    <property type="entry name" value="Small_GTPase"/>
</dbReference>
<keyword evidence="2" id="KW-0963">Cytoplasm</keyword>
<evidence type="ECO:0000256" key="4">
    <source>
        <dbReference type="ARBA" id="ARBA00022741"/>
    </source>
</evidence>
<dbReference type="AlphaFoldDB" id="A0A9Q1CXI4"/>
<feature type="domain" description="EF-hand" evidence="10">
    <location>
        <begin position="37"/>
        <end position="70"/>
    </location>
</feature>
<dbReference type="PROSITE" id="PS00018">
    <property type="entry name" value="EF_HAND_1"/>
    <property type="match status" value="1"/>
</dbReference>
<dbReference type="SUPFAM" id="SSF47473">
    <property type="entry name" value="EF-hand"/>
    <property type="match status" value="1"/>
</dbReference>
<dbReference type="InterPro" id="IPR018247">
    <property type="entry name" value="EF_Hand_1_Ca_BS"/>
</dbReference>
<dbReference type="PANTHER" id="PTHR47977">
    <property type="entry name" value="RAS-RELATED PROTEIN RAB"/>
    <property type="match status" value="1"/>
</dbReference>
<accession>A0A9Q1CXI4</accession>
<dbReference type="InterPro" id="IPR036187">
    <property type="entry name" value="DNA_mismatch_repair_MutS_sf"/>
</dbReference>
<dbReference type="SMART" id="SM00173">
    <property type="entry name" value="RAS"/>
    <property type="match status" value="1"/>
</dbReference>
<dbReference type="SUPFAM" id="SSF48334">
    <property type="entry name" value="DNA repair protein MutS, domain III"/>
    <property type="match status" value="1"/>
</dbReference>
<keyword evidence="6 8" id="KW-0175">Coiled coil</keyword>
<dbReference type="CDD" id="cd00154">
    <property type="entry name" value="Rab"/>
    <property type="match status" value="1"/>
</dbReference>
<evidence type="ECO:0000256" key="3">
    <source>
        <dbReference type="ARBA" id="ARBA00022723"/>
    </source>
</evidence>
<name>A0A9Q1CXI4_CONCO</name>
<evidence type="ECO:0000256" key="2">
    <source>
        <dbReference type="ARBA" id="ARBA00022490"/>
    </source>
</evidence>
<dbReference type="Pfam" id="PF13499">
    <property type="entry name" value="EF-hand_7"/>
    <property type="match status" value="1"/>
</dbReference>
<dbReference type="Proteomes" id="UP001152803">
    <property type="component" value="Unassembled WGS sequence"/>
</dbReference>
<reference evidence="11" key="1">
    <citation type="journal article" date="2023" name="Science">
        <title>Genome structures resolve the early diversification of teleost fishes.</title>
        <authorList>
            <person name="Parey E."/>
            <person name="Louis A."/>
            <person name="Montfort J."/>
            <person name="Bouchez O."/>
            <person name="Roques C."/>
            <person name="Iampietro C."/>
            <person name="Lluch J."/>
            <person name="Castinel A."/>
            <person name="Donnadieu C."/>
            <person name="Desvignes T."/>
            <person name="Floi Bucao C."/>
            <person name="Jouanno E."/>
            <person name="Wen M."/>
            <person name="Mejri S."/>
            <person name="Dirks R."/>
            <person name="Jansen H."/>
            <person name="Henkel C."/>
            <person name="Chen W.J."/>
            <person name="Zahm M."/>
            <person name="Cabau C."/>
            <person name="Klopp C."/>
            <person name="Thompson A.W."/>
            <person name="Robinson-Rechavi M."/>
            <person name="Braasch I."/>
            <person name="Lecointre G."/>
            <person name="Bobe J."/>
            <person name="Postlethwait J.H."/>
            <person name="Berthelot C."/>
            <person name="Roest Crollius H."/>
            <person name="Guiguen Y."/>
        </authorList>
    </citation>
    <scope>NUCLEOTIDE SEQUENCE</scope>
    <source>
        <strain evidence="11">Concon-B</strain>
    </source>
</reference>
<dbReference type="InterPro" id="IPR011992">
    <property type="entry name" value="EF-hand-dom_pair"/>
</dbReference>
<dbReference type="Gene3D" id="1.10.238.10">
    <property type="entry name" value="EF-hand"/>
    <property type="match status" value="1"/>
</dbReference>
<protein>
    <recommendedName>
        <fullName evidence="10">EF-hand domain-containing protein</fullName>
    </recommendedName>
</protein>
<dbReference type="InterPro" id="IPR005225">
    <property type="entry name" value="Small_GTP-bd"/>
</dbReference>
<dbReference type="PROSITE" id="PS51420">
    <property type="entry name" value="RHO"/>
    <property type="match status" value="1"/>
</dbReference>
<feature type="region of interest" description="Disordered" evidence="9">
    <location>
        <begin position="420"/>
        <end position="441"/>
    </location>
</feature>
<dbReference type="Gene3D" id="3.40.50.300">
    <property type="entry name" value="P-loop containing nucleotide triphosphate hydrolases"/>
    <property type="match status" value="1"/>
</dbReference>
<dbReference type="SMART" id="SM00176">
    <property type="entry name" value="RAN"/>
    <property type="match status" value="1"/>
</dbReference>
<keyword evidence="5" id="KW-0106">Calcium</keyword>
<dbReference type="NCBIfam" id="TIGR00231">
    <property type="entry name" value="small_GTP"/>
    <property type="match status" value="1"/>
</dbReference>
<dbReference type="OrthoDB" id="9879408at2759"/>
<dbReference type="PROSITE" id="PS51419">
    <property type="entry name" value="RAB"/>
    <property type="match status" value="1"/>
</dbReference>
<evidence type="ECO:0000313" key="12">
    <source>
        <dbReference type="Proteomes" id="UP001152803"/>
    </source>
</evidence>
<keyword evidence="3" id="KW-0479">Metal-binding</keyword>
<feature type="compositionally biased region" description="Polar residues" evidence="9">
    <location>
        <begin position="345"/>
        <end position="355"/>
    </location>
</feature>
<evidence type="ECO:0000256" key="8">
    <source>
        <dbReference type="SAM" id="Coils"/>
    </source>
</evidence>
<dbReference type="EMBL" id="JAFJMO010000017">
    <property type="protein sequence ID" value="KAJ8252113.1"/>
    <property type="molecule type" value="Genomic_DNA"/>
</dbReference>
<dbReference type="CDD" id="cd00051">
    <property type="entry name" value="EFh"/>
    <property type="match status" value="1"/>
</dbReference>
<gene>
    <name evidence="11" type="ORF">COCON_G00214250</name>
</gene>
<sequence length="669" mass="76026">MDRPDIQRLFSACDVNKSGKIEYEDFTAVCRELNVPNTEVRTLFNKFDIDRVGYVDFGDFQDRFNEVSETLDFTALGEVQHGRSAWDEFEDTIEGETSYLGSTREQLAELYQQIHSTSDLALLRYYETVIKVLVKESKDQVSDSQQLQTSLRRVEDMTSRQLTELEEDLQDQLVQMEKRVRAEERQKMEEAVSEMQTRHDGEVAELRAAVQRLIKHREESQHSSPRVDVPRLRSQIREMAQENEMLRSSLISAQTSVNILQADLDQLKNEFADEIVQHERENADLKKMLLESQSYSSHIQVLQDVNRKLYDSNDGLRSVLAMSTGSGKRRHSPKEETATRKLRSVPQSTHNSSIASEDEVMSVDSTGDEYSHVDNWAEKYLDSRSSPMQDATGSSSSEYDSDNTQDSVETVARSYPYTPFNVEMSDSKSEDRVSLTPSKSSSVASSIRRRLSAFTSKQVSVDYPISEEPSPMYRLVLAGDAGSGKSSFLLRLSSNEFRGDMQSTLGVDFQIKKMLVDGEKTHLQIWDTAGQERFRSLARSYFRRAHGVILLYDVTSERSFLSVRDWMNHIQDSTVEQLPMCLIGNKADLRAEQPNGSCVSPTDGEKLAKTYNALFCETSAKDGTNVVEAVLHLAREVKKHAKLRRMSDPRTRLSLTDEKKNTLSNCCGV</sequence>
<evidence type="ECO:0000313" key="11">
    <source>
        <dbReference type="EMBL" id="KAJ8252113.1"/>
    </source>
</evidence>